<name>A0ABN6T7N2_9BURK</name>
<accession>A0ABN6T7N2</accession>
<evidence type="ECO:0000256" key="1">
    <source>
        <dbReference type="ARBA" id="ARBA00001946"/>
    </source>
</evidence>
<evidence type="ECO:0000256" key="4">
    <source>
        <dbReference type="ARBA" id="ARBA00022801"/>
    </source>
</evidence>
<dbReference type="NCBIfam" id="TIGR00195">
    <property type="entry name" value="exoDNase_III"/>
    <property type="match status" value="1"/>
</dbReference>
<dbReference type="Gene3D" id="3.60.10.10">
    <property type="entry name" value="Endonuclease/exonuclease/phosphatase"/>
    <property type="match status" value="1"/>
</dbReference>
<protein>
    <submittedName>
        <fullName evidence="7">Exodeoxyribonuclease III</fullName>
    </submittedName>
</protein>
<dbReference type="EMBL" id="AP026966">
    <property type="protein sequence ID" value="BDT58272.1"/>
    <property type="molecule type" value="Genomic_DNA"/>
</dbReference>
<sequence length="283" mass="32087">MHESDGAAGPPLVLQTVYDAAFATYPVPMKIATWNVNSLKVRLQHLLTWLEANPVDVLCIQETKLTDDKFPLAEINAAGYHVVFAGQKTYNGVAILSKHPIEDVLIGNPHFEDEQQRLIAATIAGMRIICAYVVNGQEIGSDKFAYKMAWLEGLHTWVTEEMRRHPALAVLGDYNIAPEARDVHEPSEWENHIHFTAPERAALAALMELGLQDAFRLFEQPDKQYSWWDYRNLAFRRNRGLRIDHILLTEALAKRCTACHIDRDTRKWEQPSDHAPVVATLAD</sequence>
<feature type="domain" description="Endonuclease/exonuclease/phosphatase" evidence="6">
    <location>
        <begin position="32"/>
        <end position="274"/>
    </location>
</feature>
<dbReference type="NCBIfam" id="TIGR00633">
    <property type="entry name" value="xth"/>
    <property type="match status" value="1"/>
</dbReference>
<keyword evidence="5" id="KW-0460">Magnesium</keyword>
<evidence type="ECO:0000256" key="2">
    <source>
        <dbReference type="ARBA" id="ARBA00007092"/>
    </source>
</evidence>
<dbReference type="InterPro" id="IPR036691">
    <property type="entry name" value="Endo/exonu/phosph_ase_sf"/>
</dbReference>
<dbReference type="InterPro" id="IPR037493">
    <property type="entry name" value="ExoIII-like"/>
</dbReference>
<dbReference type="PANTHER" id="PTHR43250:SF2">
    <property type="entry name" value="EXODEOXYRIBONUCLEASE III"/>
    <property type="match status" value="1"/>
</dbReference>
<evidence type="ECO:0000313" key="8">
    <source>
        <dbReference type="Proteomes" id="UP001163336"/>
    </source>
</evidence>
<dbReference type="InterPro" id="IPR004808">
    <property type="entry name" value="AP_endonuc_1"/>
</dbReference>
<dbReference type="Proteomes" id="UP001163336">
    <property type="component" value="Chromosome"/>
</dbReference>
<reference evidence="7" key="1">
    <citation type="submission" date="2022-11" db="EMBL/GenBank/DDBJ databases">
        <title>Isolation and characterization of PLA-degrading bacterium Massilia sp. from Antarctic soil.</title>
        <authorList>
            <person name="Sato K."/>
            <person name="Gomez-Fuentes C."/>
            <person name="Ahmad S.A."/>
            <person name="Zulkharnain A."/>
        </authorList>
    </citation>
    <scope>NUCLEOTIDE SEQUENCE</scope>
    <source>
        <strain evidence="7">N-3</strain>
    </source>
</reference>
<dbReference type="Pfam" id="PF03372">
    <property type="entry name" value="Exo_endo_phos"/>
    <property type="match status" value="1"/>
</dbReference>
<keyword evidence="3" id="KW-0479">Metal-binding</keyword>
<dbReference type="CDD" id="cd09086">
    <property type="entry name" value="ExoIII-like_AP-endo"/>
    <property type="match status" value="1"/>
</dbReference>
<evidence type="ECO:0000313" key="7">
    <source>
        <dbReference type="EMBL" id="BDT58272.1"/>
    </source>
</evidence>
<keyword evidence="8" id="KW-1185">Reference proteome</keyword>
<comment type="cofactor">
    <cofactor evidence="1">
        <name>Mg(2+)</name>
        <dbReference type="ChEBI" id="CHEBI:18420"/>
    </cofactor>
</comment>
<comment type="similarity">
    <text evidence="2">Belongs to the DNA repair enzymes AP/ExoA family.</text>
</comment>
<evidence type="ECO:0000259" key="6">
    <source>
        <dbReference type="Pfam" id="PF03372"/>
    </source>
</evidence>
<proteinExistence type="inferred from homology"/>
<evidence type="ECO:0000256" key="5">
    <source>
        <dbReference type="ARBA" id="ARBA00022842"/>
    </source>
</evidence>
<keyword evidence="4" id="KW-0378">Hydrolase</keyword>
<organism evidence="7 8">
    <name type="scientific">Massilia varians</name>
    <dbReference type="NCBI Taxonomy" id="457921"/>
    <lineage>
        <taxon>Bacteria</taxon>
        <taxon>Pseudomonadati</taxon>
        <taxon>Pseudomonadota</taxon>
        <taxon>Betaproteobacteria</taxon>
        <taxon>Burkholderiales</taxon>
        <taxon>Oxalobacteraceae</taxon>
        <taxon>Telluria group</taxon>
        <taxon>Massilia</taxon>
    </lineage>
</organism>
<dbReference type="PANTHER" id="PTHR43250">
    <property type="entry name" value="EXODEOXYRIBONUCLEASE III"/>
    <property type="match status" value="1"/>
</dbReference>
<evidence type="ECO:0000256" key="3">
    <source>
        <dbReference type="ARBA" id="ARBA00022723"/>
    </source>
</evidence>
<dbReference type="PROSITE" id="PS51435">
    <property type="entry name" value="AP_NUCLEASE_F1_4"/>
    <property type="match status" value="1"/>
</dbReference>
<dbReference type="SUPFAM" id="SSF56219">
    <property type="entry name" value="DNase I-like"/>
    <property type="match status" value="1"/>
</dbReference>
<dbReference type="InterPro" id="IPR005135">
    <property type="entry name" value="Endo/exonuclease/phosphatase"/>
</dbReference>
<gene>
    <name evidence="7" type="ORF">MasN3_17660</name>
</gene>